<dbReference type="RefSeq" id="WP_344797533.1">
    <property type="nucleotide sequence ID" value="NZ_BAABBN010000004.1"/>
</dbReference>
<evidence type="ECO:0000313" key="1">
    <source>
        <dbReference type="EMBL" id="GAA3921897.1"/>
    </source>
</evidence>
<dbReference type="Proteomes" id="UP001501565">
    <property type="component" value="Unassembled WGS sequence"/>
</dbReference>
<reference evidence="2" key="1">
    <citation type="journal article" date="2019" name="Int. J. Syst. Evol. Microbiol.">
        <title>The Global Catalogue of Microorganisms (GCM) 10K type strain sequencing project: providing services to taxonomists for standard genome sequencing and annotation.</title>
        <authorList>
            <consortium name="The Broad Institute Genomics Platform"/>
            <consortium name="The Broad Institute Genome Sequencing Center for Infectious Disease"/>
            <person name="Wu L."/>
            <person name="Ma J."/>
        </authorList>
    </citation>
    <scope>NUCLEOTIDE SEQUENCE [LARGE SCALE GENOMIC DNA]</scope>
    <source>
        <strain evidence="2">JCM 17551</strain>
    </source>
</reference>
<proteinExistence type="predicted"/>
<accession>A0ABP7MF92</accession>
<comment type="caution">
    <text evidence="1">The sequence shown here is derived from an EMBL/GenBank/DDBJ whole genome shotgun (WGS) entry which is preliminary data.</text>
</comment>
<gene>
    <name evidence="1" type="ORF">GCM10022277_17290</name>
</gene>
<protein>
    <submittedName>
        <fullName evidence="1">Uncharacterized protein</fullName>
    </submittedName>
</protein>
<keyword evidence="2" id="KW-1185">Reference proteome</keyword>
<sequence length="356" mass="41087">MINDKVSVATVFKPFVTLKPWFKEKDRTKILKSILNIRFLRMAAITSSRKGLDTIIGIIKGYTGQRIPQLVVWGMLYYLLVDQKDFFTEEVNRKIWLKVGTAFFDVSSFNKAPKLCAIDPKNEKSTGQLISRLSQANGALFHLSQIASLRLQDENVIDIERTVPVEIHKMRGTNKNKVGGWDRDIDIVVQDGANKLFVETKSLSARKDGEPIWQKYYFSEWVKRDSEKTSLMRQFMLDRVLAGTTKPADKIRWYFDTFKNKATAKCNETSGGFYQDSDMKKARTVMAKLPPWFEKYRHADGTFGMTVSDYKKIYSGNVMNKIVLNEGFLDKAFDYMIDDEHTWINKEEVDAILAQF</sequence>
<organism evidence="1 2">
    <name type="scientific">Litoribacillus peritrichatus</name>
    <dbReference type="NCBI Taxonomy" id="718191"/>
    <lineage>
        <taxon>Bacteria</taxon>
        <taxon>Pseudomonadati</taxon>
        <taxon>Pseudomonadota</taxon>
        <taxon>Gammaproteobacteria</taxon>
        <taxon>Oceanospirillales</taxon>
        <taxon>Oceanospirillaceae</taxon>
        <taxon>Litoribacillus</taxon>
    </lineage>
</organism>
<evidence type="ECO:0000313" key="2">
    <source>
        <dbReference type="Proteomes" id="UP001501565"/>
    </source>
</evidence>
<dbReference type="EMBL" id="BAABBN010000004">
    <property type="protein sequence ID" value="GAA3921897.1"/>
    <property type="molecule type" value="Genomic_DNA"/>
</dbReference>
<name>A0ABP7MF92_9GAMM</name>